<reference evidence="2" key="1">
    <citation type="submission" date="2016-02" db="EMBL/GenBank/DDBJ databases">
        <authorList>
            <person name="Wibberg D."/>
        </authorList>
    </citation>
    <scope>NUCLEOTIDE SEQUENCE [LARGE SCALE GENOMIC DNA]</scope>
</reference>
<sequence length="65" mass="6764">MPRQTDRFFLLCLLAGGAGAHAMQCDRSRARGEVPTVAAFAFFAAGRRPPSSFGIPPVLTAAASA</sequence>
<dbReference type="EMBL" id="FLUV01001967">
    <property type="protein sequence ID" value="SBW25861.1"/>
    <property type="molecule type" value="Genomic_DNA"/>
</dbReference>
<organism evidence="1 2">
    <name type="scientific">Candidatus Protofrankia californiensis</name>
    <dbReference type="NCBI Taxonomy" id="1839754"/>
    <lineage>
        <taxon>Bacteria</taxon>
        <taxon>Bacillati</taxon>
        <taxon>Actinomycetota</taxon>
        <taxon>Actinomycetes</taxon>
        <taxon>Frankiales</taxon>
        <taxon>Frankiaceae</taxon>
        <taxon>Protofrankia</taxon>
    </lineage>
</organism>
<accession>A0A1C3P7T2</accession>
<dbReference type="Proteomes" id="UP000199013">
    <property type="component" value="Unassembled WGS sequence"/>
</dbReference>
<gene>
    <name evidence="1" type="ORF">FDG2_4706</name>
</gene>
<evidence type="ECO:0000313" key="1">
    <source>
        <dbReference type="EMBL" id="SBW25861.1"/>
    </source>
</evidence>
<proteinExistence type="predicted"/>
<keyword evidence="2" id="KW-1185">Reference proteome</keyword>
<evidence type="ECO:0000313" key="2">
    <source>
        <dbReference type="Proteomes" id="UP000199013"/>
    </source>
</evidence>
<name>A0A1C3P7T2_9ACTN</name>
<dbReference type="AlphaFoldDB" id="A0A1C3P7T2"/>
<protein>
    <submittedName>
        <fullName evidence="1">Uncharacterized protein</fullName>
    </submittedName>
</protein>